<feature type="compositionally biased region" description="Basic and acidic residues" evidence="1">
    <location>
        <begin position="62"/>
        <end position="74"/>
    </location>
</feature>
<evidence type="ECO:0000313" key="2">
    <source>
        <dbReference type="EMBL" id="TNM63077.1"/>
    </source>
</evidence>
<keyword evidence="3" id="KW-1185">Reference proteome</keyword>
<dbReference type="RefSeq" id="WP_139677567.1">
    <property type="nucleotide sequence ID" value="NZ_VDMN01000003.1"/>
</dbReference>
<feature type="compositionally biased region" description="Low complexity" evidence="1">
    <location>
        <begin position="89"/>
        <end position="103"/>
    </location>
</feature>
<dbReference type="Proteomes" id="UP000311605">
    <property type="component" value="Unassembled WGS sequence"/>
</dbReference>
<dbReference type="AlphaFoldDB" id="A0A5C4XI46"/>
<evidence type="ECO:0000313" key="3">
    <source>
        <dbReference type="Proteomes" id="UP000311605"/>
    </source>
</evidence>
<organism evidence="2 3">
    <name type="scientific">Aliirhizobium smilacinae</name>
    <dbReference type="NCBI Taxonomy" id="1395944"/>
    <lineage>
        <taxon>Bacteria</taxon>
        <taxon>Pseudomonadati</taxon>
        <taxon>Pseudomonadota</taxon>
        <taxon>Alphaproteobacteria</taxon>
        <taxon>Hyphomicrobiales</taxon>
        <taxon>Rhizobiaceae</taxon>
        <taxon>Aliirhizobium</taxon>
    </lineage>
</organism>
<reference evidence="2 3" key="1">
    <citation type="submission" date="2019-06" db="EMBL/GenBank/DDBJ databases">
        <title>The draft genome of Rhizobium smilacinae PTYR-5.</title>
        <authorList>
            <person name="Liu L."/>
            <person name="Li L."/>
            <person name="Zhang X."/>
        </authorList>
    </citation>
    <scope>NUCLEOTIDE SEQUENCE [LARGE SCALE GENOMIC DNA]</scope>
    <source>
        <strain evidence="2 3">PTYR-5</strain>
    </source>
</reference>
<name>A0A5C4XI46_9HYPH</name>
<proteinExistence type="predicted"/>
<feature type="compositionally biased region" description="Basic and acidic residues" evidence="1">
    <location>
        <begin position="1"/>
        <end position="40"/>
    </location>
</feature>
<dbReference type="EMBL" id="VDMN01000003">
    <property type="protein sequence ID" value="TNM63077.1"/>
    <property type="molecule type" value="Genomic_DNA"/>
</dbReference>
<evidence type="ECO:0000256" key="1">
    <source>
        <dbReference type="SAM" id="MobiDB-lite"/>
    </source>
</evidence>
<comment type="caution">
    <text evidence="2">The sequence shown here is derived from an EMBL/GenBank/DDBJ whole genome shotgun (WGS) entry which is preliminary data.</text>
</comment>
<accession>A0A5C4XI46</accession>
<dbReference type="OrthoDB" id="8410320at2"/>
<protein>
    <submittedName>
        <fullName evidence="2">Uncharacterized protein</fullName>
    </submittedName>
</protein>
<sequence>MTGDQKDLGTDASRTDSETADRAREVLEKQAERGIERAMGDKASAGSDYHPEQDPAEGSLETVERDLAPKDKAGKPIAESGQAKPLTKESSPGSEAAEPSPER</sequence>
<feature type="region of interest" description="Disordered" evidence="1">
    <location>
        <begin position="1"/>
        <end position="103"/>
    </location>
</feature>
<gene>
    <name evidence="2" type="ORF">FHP24_17875</name>
</gene>